<feature type="transmembrane region" description="Helical" evidence="1">
    <location>
        <begin position="367"/>
        <end position="387"/>
    </location>
</feature>
<keyword evidence="1" id="KW-0812">Transmembrane</keyword>
<keyword evidence="3" id="KW-1185">Reference proteome</keyword>
<feature type="transmembrane region" description="Helical" evidence="1">
    <location>
        <begin position="394"/>
        <end position="413"/>
    </location>
</feature>
<name>A0A1H1VT44_9MICO</name>
<feature type="transmembrane region" description="Helical" evidence="1">
    <location>
        <begin position="102"/>
        <end position="123"/>
    </location>
</feature>
<accession>A0A1H1VT44</accession>
<evidence type="ECO:0000313" key="3">
    <source>
        <dbReference type="Proteomes" id="UP000181956"/>
    </source>
</evidence>
<dbReference type="Pfam" id="PF06772">
    <property type="entry name" value="LtrA"/>
    <property type="match status" value="1"/>
</dbReference>
<evidence type="ECO:0000256" key="1">
    <source>
        <dbReference type="SAM" id="Phobius"/>
    </source>
</evidence>
<dbReference type="Proteomes" id="UP000181956">
    <property type="component" value="Chromosome I"/>
</dbReference>
<dbReference type="PANTHER" id="PTHR36840">
    <property type="entry name" value="BLL5714 PROTEIN"/>
    <property type="match status" value="1"/>
</dbReference>
<feature type="transmembrane region" description="Helical" evidence="1">
    <location>
        <begin position="135"/>
        <end position="156"/>
    </location>
</feature>
<proteinExistence type="predicted"/>
<evidence type="ECO:0000313" key="2">
    <source>
        <dbReference type="EMBL" id="SDS87902.1"/>
    </source>
</evidence>
<feature type="transmembrane region" description="Helical" evidence="1">
    <location>
        <begin position="419"/>
        <end position="438"/>
    </location>
</feature>
<dbReference type="PANTHER" id="PTHR36840:SF1">
    <property type="entry name" value="BLL5714 PROTEIN"/>
    <property type="match status" value="1"/>
</dbReference>
<feature type="transmembrane region" description="Helical" evidence="1">
    <location>
        <begin position="197"/>
        <end position="220"/>
    </location>
</feature>
<dbReference type="STRING" id="412690.SAMN04489834_2349"/>
<dbReference type="AlphaFoldDB" id="A0A1H1VT44"/>
<gene>
    <name evidence="2" type="ORF">SAMN04489834_2349</name>
</gene>
<dbReference type="EMBL" id="LT629742">
    <property type="protein sequence ID" value="SDS87902.1"/>
    <property type="molecule type" value="Genomic_DNA"/>
</dbReference>
<reference evidence="3" key="1">
    <citation type="submission" date="2016-10" db="EMBL/GenBank/DDBJ databases">
        <authorList>
            <person name="Varghese N."/>
            <person name="Submissions S."/>
        </authorList>
    </citation>
    <scope>NUCLEOTIDE SEQUENCE [LARGE SCALE GENOMIC DNA]</scope>
    <source>
        <strain evidence="3">DSM 21772</strain>
    </source>
</reference>
<feature type="transmembrane region" description="Helical" evidence="1">
    <location>
        <begin position="263"/>
        <end position="282"/>
    </location>
</feature>
<feature type="transmembrane region" description="Helical" evidence="1">
    <location>
        <begin position="294"/>
        <end position="314"/>
    </location>
</feature>
<feature type="transmembrane region" description="Helical" evidence="1">
    <location>
        <begin position="168"/>
        <end position="185"/>
    </location>
</feature>
<keyword evidence="1" id="KW-0472">Membrane</keyword>
<protein>
    <submittedName>
        <fullName evidence="2">Low temperature requirement protein LtrA</fullName>
    </submittedName>
</protein>
<organism evidence="2 3">
    <name type="scientific">Microterricola viridarii</name>
    <dbReference type="NCBI Taxonomy" id="412690"/>
    <lineage>
        <taxon>Bacteria</taxon>
        <taxon>Bacillati</taxon>
        <taxon>Actinomycetota</taxon>
        <taxon>Actinomycetes</taxon>
        <taxon>Micrococcales</taxon>
        <taxon>Microbacteriaceae</taxon>
        <taxon>Microterricola</taxon>
    </lineage>
</organism>
<keyword evidence="1" id="KW-1133">Transmembrane helix</keyword>
<feature type="transmembrane region" description="Helical" evidence="1">
    <location>
        <begin position="335"/>
        <end position="355"/>
    </location>
</feature>
<sequence>MALGGRKRATMASPSLVGLPILRAPPRESYTAPTVNVGEAHMSQSPAPEPRIRPMRGRDPFEEHRASTPLELLFDLTFAVAFGVAGNQFAHLIAEGHLASGLAGFGFAMFAVVWAWINFSWFASAFDTDDWPYRVTTMVQMVGVIILALGLPQLFASIDQKGAIDNEVVVLGYVVMRIAMVAQWLRAAASDPVHRPAALSYVVTLLVAQAGWVVLLVAPVTGAQTFIWGSVLIVVEMSGPVIAERMRGGTPWHVAHIVERYALLVIITLGEGVIGTVASISAVVDRQGWSPDAVLVAVAGIGLTFGLWWTYYILPSAEILSVRRDRSFVWGYGHLLIFAALVAVGTGLHLAASFIEGQSVLGATGTVLALALPVGLFIIFIYALYSYLVRVADWLHALLLLGGLGALLLAVWLADAGVPMTWCLIVVMGAPLITVVGYESVGHRHRDAALRIAIGRAAGDATSAM</sequence>
<dbReference type="InterPro" id="IPR010640">
    <property type="entry name" value="Low_temperature_requirement_A"/>
</dbReference>